<name>A0A165VT29_9HYPH</name>
<keyword evidence="1" id="KW-0805">Transcription regulation</keyword>
<dbReference type="SUPFAM" id="SSF46785">
    <property type="entry name" value="Winged helix' DNA-binding domain"/>
    <property type="match status" value="1"/>
</dbReference>
<evidence type="ECO:0000313" key="5">
    <source>
        <dbReference type="EMBL" id="KZL15403.1"/>
    </source>
</evidence>
<keyword evidence="2" id="KW-0238">DNA-binding</keyword>
<dbReference type="SMART" id="SM00347">
    <property type="entry name" value="HTH_MARR"/>
    <property type="match status" value="1"/>
</dbReference>
<evidence type="ECO:0000259" key="4">
    <source>
        <dbReference type="PROSITE" id="PS50995"/>
    </source>
</evidence>
<dbReference type="GO" id="GO:0003677">
    <property type="term" value="F:DNA binding"/>
    <property type="evidence" value="ECO:0007669"/>
    <property type="project" value="UniProtKB-KW"/>
</dbReference>
<evidence type="ECO:0000256" key="1">
    <source>
        <dbReference type="ARBA" id="ARBA00023015"/>
    </source>
</evidence>
<dbReference type="InterPro" id="IPR052067">
    <property type="entry name" value="Metal_resp_HTH_trans_reg"/>
</dbReference>
<gene>
    <name evidence="5" type="primary">hosA</name>
    <name evidence="5" type="ORF">PsAD2_03659</name>
</gene>
<dbReference type="Proteomes" id="UP000076577">
    <property type="component" value="Unassembled WGS sequence"/>
</dbReference>
<evidence type="ECO:0000256" key="3">
    <source>
        <dbReference type="ARBA" id="ARBA00023163"/>
    </source>
</evidence>
<organism evidence="5 6">
    <name type="scientific">Pseudovibrio axinellae</name>
    <dbReference type="NCBI Taxonomy" id="989403"/>
    <lineage>
        <taxon>Bacteria</taxon>
        <taxon>Pseudomonadati</taxon>
        <taxon>Pseudomonadota</taxon>
        <taxon>Alphaproteobacteria</taxon>
        <taxon>Hyphomicrobiales</taxon>
        <taxon>Stappiaceae</taxon>
        <taxon>Pseudovibrio</taxon>
    </lineage>
</organism>
<evidence type="ECO:0000313" key="6">
    <source>
        <dbReference type="Proteomes" id="UP000076577"/>
    </source>
</evidence>
<comment type="caution">
    <text evidence="5">The sequence shown here is derived from an EMBL/GenBank/DDBJ whole genome shotgun (WGS) entry which is preliminary data.</text>
</comment>
<dbReference type="Pfam" id="PF12802">
    <property type="entry name" value="MarR_2"/>
    <property type="match status" value="1"/>
</dbReference>
<dbReference type="InterPro" id="IPR036388">
    <property type="entry name" value="WH-like_DNA-bd_sf"/>
</dbReference>
<dbReference type="InterPro" id="IPR000835">
    <property type="entry name" value="HTH_MarR-typ"/>
</dbReference>
<dbReference type="RefSeq" id="WP_068009200.1">
    <property type="nucleotide sequence ID" value="NZ_FOFM01000012.1"/>
</dbReference>
<keyword evidence="6" id="KW-1185">Reference proteome</keyword>
<dbReference type="GO" id="GO:0003700">
    <property type="term" value="F:DNA-binding transcription factor activity"/>
    <property type="evidence" value="ECO:0007669"/>
    <property type="project" value="InterPro"/>
</dbReference>
<dbReference type="PANTHER" id="PTHR35790">
    <property type="entry name" value="HTH-TYPE TRANSCRIPTIONAL REGULATOR PCHR"/>
    <property type="match status" value="1"/>
</dbReference>
<dbReference type="Gene3D" id="1.10.10.10">
    <property type="entry name" value="Winged helix-like DNA-binding domain superfamily/Winged helix DNA-binding domain"/>
    <property type="match status" value="1"/>
</dbReference>
<feature type="domain" description="HTH marR-type" evidence="4">
    <location>
        <begin position="1"/>
        <end position="150"/>
    </location>
</feature>
<dbReference type="EMBL" id="LMCB01000074">
    <property type="protein sequence ID" value="KZL15403.1"/>
    <property type="molecule type" value="Genomic_DNA"/>
</dbReference>
<reference evidence="5 6" key="1">
    <citation type="journal article" date="2016" name="Front. Microbiol.">
        <title>Comparative Genomic Analysis Reveals a Diverse Repertoire of Genes Involved in Prokaryote-Eukaryote Interactions within the Pseudovibrio Genus.</title>
        <authorList>
            <person name="Romano S."/>
            <person name="Fernandez-Guerra A."/>
            <person name="Reen F.J."/>
            <person name="Glockner F.O."/>
            <person name="Crowley S.P."/>
            <person name="O'Sullivan O."/>
            <person name="Cotter P.D."/>
            <person name="Adams C."/>
            <person name="Dobson A.D."/>
            <person name="O'Gara F."/>
        </authorList>
    </citation>
    <scope>NUCLEOTIDE SEQUENCE [LARGE SCALE GENOMIC DNA]</scope>
    <source>
        <strain evidence="5 6">Ad2</strain>
    </source>
</reference>
<dbReference type="PROSITE" id="PS50995">
    <property type="entry name" value="HTH_MARR_2"/>
    <property type="match status" value="1"/>
</dbReference>
<protein>
    <submittedName>
        <fullName evidence="5">Transcriptional regulator HosA</fullName>
    </submittedName>
</protein>
<proteinExistence type="predicted"/>
<dbReference type="PANTHER" id="PTHR35790:SF4">
    <property type="entry name" value="HTH-TYPE TRANSCRIPTIONAL REGULATOR PCHR"/>
    <property type="match status" value="1"/>
</dbReference>
<keyword evidence="3" id="KW-0804">Transcription</keyword>
<dbReference type="InterPro" id="IPR036390">
    <property type="entry name" value="WH_DNA-bd_sf"/>
</dbReference>
<accession>A0A165VT29</accession>
<dbReference type="OrthoDB" id="8906692at2"/>
<dbReference type="PRINTS" id="PR00598">
    <property type="entry name" value="HTHMARR"/>
</dbReference>
<sequence length="169" mass="18982">MMAIPTNTTDRDDFQLGAFFPYKVRVFGTAVSAAVSSVYRERYGLSVSEWRTMAILGRNQALSASEIVERSSMDKVNVSRAVQSLRKKELLRRDIDGEDRRKSVLRLTAEGLRIFYDVIPLVRDVEAALTANLSEEEQTLLMTLMEKVQHNAEALVGELGANTQDNEPN</sequence>
<dbReference type="AlphaFoldDB" id="A0A165VT29"/>
<dbReference type="STRING" id="989403.SAMN05421798_11256"/>
<evidence type="ECO:0000256" key="2">
    <source>
        <dbReference type="ARBA" id="ARBA00023125"/>
    </source>
</evidence>
<dbReference type="PATRIC" id="fig|989403.3.peg.3957"/>